<dbReference type="PANTHER" id="PTHR14493:SF50">
    <property type="entry name" value="RING FINGER PROTEIN UNKEMPT"/>
    <property type="match status" value="1"/>
</dbReference>
<dbReference type="InterPro" id="IPR036855">
    <property type="entry name" value="Znf_CCCH_sf"/>
</dbReference>
<keyword evidence="6" id="KW-0472">Membrane</keyword>
<evidence type="ECO:0000256" key="2">
    <source>
        <dbReference type="ARBA" id="ARBA00022771"/>
    </source>
</evidence>
<dbReference type="OMA" id="CPFAHTQ"/>
<evidence type="ECO:0000256" key="6">
    <source>
        <dbReference type="SAM" id="Phobius"/>
    </source>
</evidence>
<evidence type="ECO:0000259" key="7">
    <source>
        <dbReference type="PROSITE" id="PS50103"/>
    </source>
</evidence>
<keyword evidence="2 4" id="KW-0863">Zinc-finger</keyword>
<keyword evidence="9" id="KW-1185">Reference proteome</keyword>
<keyword evidence="6" id="KW-0812">Transmembrane</keyword>
<proteinExistence type="predicted"/>
<evidence type="ECO:0000313" key="9">
    <source>
        <dbReference type="Proteomes" id="UP000041254"/>
    </source>
</evidence>
<reference evidence="8 9" key="1">
    <citation type="submission" date="2014-11" db="EMBL/GenBank/DDBJ databases">
        <authorList>
            <person name="Zhu J."/>
            <person name="Qi W."/>
            <person name="Song R."/>
        </authorList>
    </citation>
    <scope>NUCLEOTIDE SEQUENCE [LARGE SCALE GENOMIC DNA]</scope>
</reference>
<dbReference type="InParanoid" id="A0A0G4GEC7"/>
<feature type="region of interest" description="Disordered" evidence="5">
    <location>
        <begin position="164"/>
        <end position="193"/>
    </location>
</feature>
<dbReference type="EMBL" id="CDMY01000641">
    <property type="protein sequence ID" value="CEM27745.1"/>
    <property type="molecule type" value="Genomic_DNA"/>
</dbReference>
<feature type="zinc finger region" description="C3H1-type" evidence="4">
    <location>
        <begin position="627"/>
        <end position="656"/>
    </location>
</feature>
<dbReference type="SUPFAM" id="SSF90229">
    <property type="entry name" value="CCCH zinc finger"/>
    <property type="match status" value="1"/>
</dbReference>
<feature type="region of interest" description="Disordered" evidence="5">
    <location>
        <begin position="409"/>
        <end position="457"/>
    </location>
</feature>
<accession>A0A0G4GEC7</accession>
<dbReference type="InterPro" id="IPR045234">
    <property type="entry name" value="Unkempt-like"/>
</dbReference>
<feature type="zinc finger region" description="C3H1-type" evidence="4">
    <location>
        <begin position="581"/>
        <end position="609"/>
    </location>
</feature>
<dbReference type="Proteomes" id="UP000041254">
    <property type="component" value="Unassembled WGS sequence"/>
</dbReference>
<keyword evidence="1 4" id="KW-0479">Metal-binding</keyword>
<name>A0A0G4GEC7_VITBC</name>
<feature type="zinc finger region" description="C3H1-type" evidence="4">
    <location>
        <begin position="273"/>
        <end position="296"/>
    </location>
</feature>
<sequence>MKLPQEDLLCTFNNVQSYHRPQDVQFFSRPAIPSSAATPQSSFGNSGQDVNHPIDVELRTRRSHCVEALLPFRVLRLLHVGRGHHVLLGVISPTPVCLATLVGVASWSHSSRSMAGVFVWSPPLSLPCQVHRHGQPNAPEVPHREVHEPPVGRMYLFLLPVEGTEEPKPSSASPVFTHEPDSRSSALQGAAPLPPSQIAAPGGAMMSGRSFTVMDDDSLNKFRTARCMHLRSPGGCPFYFEGKCKFSHDTDVRRRPLLHLDLHRPVMKYCNYPCPEVEQHRPCSEGSRCPFAHTQAEIDYHPCSYKTKPCSAGVRCTTPAEPALQAGADLPEHLVPVRRSLGCIMLDNTVRAAPGAAATAIPPPPPGDPPSLDQTAPNSVPSGAANADTAAADREWARFIPTGARLSPISPAAATLTPPSTTDVGGARLEQQQQQQQRAEQGDSSSSSGSAEHFETTDDTDFFECEDALVGTLRALKVLLQKCHTLANEASCLAASSSLPGRRQFTEEINAVTASLSCAQKGLAAAADSVGAARQHRRGLGGQVGRCSCRCCLGYSVVLVIILVLVGFGIFTVMEDATLQQFRTEWCMHLRSPGGCPFQGKCKFAHAADALRRRPLLHLDLHRPVMKYCPVPCPELDEERRSCKRGESCPFAHTQAEVLYHPFVYKTKPCSAGVRCTTSHCPFFHSMADKRSGREGRLSEARLPLRIGLRPAEP</sequence>
<feature type="region of interest" description="Disordered" evidence="5">
    <location>
        <begin position="356"/>
        <end position="390"/>
    </location>
</feature>
<dbReference type="InterPro" id="IPR000571">
    <property type="entry name" value="Znf_CCCH"/>
</dbReference>
<dbReference type="VEuPathDB" id="CryptoDB:Vbra_17552"/>
<evidence type="ECO:0000256" key="3">
    <source>
        <dbReference type="ARBA" id="ARBA00022833"/>
    </source>
</evidence>
<dbReference type="OrthoDB" id="410307at2759"/>
<dbReference type="GO" id="GO:0008270">
    <property type="term" value="F:zinc ion binding"/>
    <property type="evidence" value="ECO:0007669"/>
    <property type="project" value="UniProtKB-KW"/>
</dbReference>
<feature type="transmembrane region" description="Helical" evidence="6">
    <location>
        <begin position="553"/>
        <end position="574"/>
    </location>
</feature>
<evidence type="ECO:0000256" key="4">
    <source>
        <dbReference type="PROSITE-ProRule" id="PRU00723"/>
    </source>
</evidence>
<feature type="domain" description="C3H1-type" evidence="7">
    <location>
        <begin position="221"/>
        <end position="251"/>
    </location>
</feature>
<feature type="zinc finger region" description="C3H1-type" evidence="4">
    <location>
        <begin position="221"/>
        <end position="251"/>
    </location>
</feature>
<feature type="domain" description="C3H1-type" evidence="7">
    <location>
        <begin position="581"/>
        <end position="609"/>
    </location>
</feature>
<dbReference type="SMART" id="SM00356">
    <property type="entry name" value="ZnF_C3H1"/>
    <property type="match status" value="4"/>
</dbReference>
<feature type="compositionally biased region" description="Polar residues" evidence="5">
    <location>
        <begin position="372"/>
        <end position="381"/>
    </location>
</feature>
<gene>
    <name evidence="8" type="ORF">Vbra_17552</name>
</gene>
<evidence type="ECO:0000313" key="8">
    <source>
        <dbReference type="EMBL" id="CEM27745.1"/>
    </source>
</evidence>
<feature type="domain" description="C3H1-type" evidence="7">
    <location>
        <begin position="273"/>
        <end position="296"/>
    </location>
</feature>
<dbReference type="AlphaFoldDB" id="A0A0G4GEC7"/>
<dbReference type="PROSITE" id="PS50103">
    <property type="entry name" value="ZF_C3H1"/>
    <property type="match status" value="4"/>
</dbReference>
<protein>
    <recommendedName>
        <fullName evidence="7">C3H1-type domain-containing protein</fullName>
    </recommendedName>
</protein>
<evidence type="ECO:0000256" key="5">
    <source>
        <dbReference type="SAM" id="MobiDB-lite"/>
    </source>
</evidence>
<dbReference type="PANTHER" id="PTHR14493">
    <property type="entry name" value="UNKEMPT FAMILY MEMBER"/>
    <property type="match status" value="1"/>
</dbReference>
<keyword evidence="6" id="KW-1133">Transmembrane helix</keyword>
<feature type="compositionally biased region" description="Low complexity" evidence="5">
    <location>
        <begin position="409"/>
        <end position="422"/>
    </location>
</feature>
<dbReference type="Gene3D" id="4.10.1000.10">
    <property type="entry name" value="Zinc finger, CCCH-type"/>
    <property type="match status" value="1"/>
</dbReference>
<keyword evidence="3 4" id="KW-0862">Zinc</keyword>
<evidence type="ECO:0000256" key="1">
    <source>
        <dbReference type="ARBA" id="ARBA00022723"/>
    </source>
</evidence>
<organism evidence="8 9">
    <name type="scientific">Vitrella brassicaformis (strain CCMP3155)</name>
    <dbReference type="NCBI Taxonomy" id="1169540"/>
    <lineage>
        <taxon>Eukaryota</taxon>
        <taxon>Sar</taxon>
        <taxon>Alveolata</taxon>
        <taxon>Colpodellida</taxon>
        <taxon>Vitrellaceae</taxon>
        <taxon>Vitrella</taxon>
    </lineage>
</organism>
<feature type="domain" description="C3H1-type" evidence="7">
    <location>
        <begin position="627"/>
        <end position="656"/>
    </location>
</feature>